<dbReference type="AlphaFoldDB" id="A0A2H5QLM1"/>
<comment type="caution">
    <text evidence="1">The sequence shown here is derived from an EMBL/GenBank/DDBJ whole genome shotgun (WGS) entry which is preliminary data.</text>
</comment>
<proteinExistence type="predicted"/>
<gene>
    <name evidence="1" type="ORF">CUMW_241820</name>
</gene>
<reference evidence="1 2" key="1">
    <citation type="journal article" date="2017" name="Front. Genet.">
        <title>Draft sequencing of the heterozygous diploid genome of Satsuma (Citrus unshiu Marc.) using a hybrid assembly approach.</title>
        <authorList>
            <person name="Shimizu T."/>
            <person name="Tanizawa Y."/>
            <person name="Mochizuki T."/>
            <person name="Nagasaki H."/>
            <person name="Yoshioka T."/>
            <person name="Toyoda A."/>
            <person name="Fujiyama A."/>
            <person name="Kaminuma E."/>
            <person name="Nakamura Y."/>
        </authorList>
    </citation>
    <scope>NUCLEOTIDE SEQUENCE [LARGE SCALE GENOMIC DNA]</scope>
    <source>
        <strain evidence="2">cv. Miyagawa wase</strain>
    </source>
</reference>
<accession>A0A2H5QLM1</accession>
<evidence type="ECO:0000313" key="2">
    <source>
        <dbReference type="Proteomes" id="UP000236630"/>
    </source>
</evidence>
<protein>
    <submittedName>
        <fullName evidence="1">Uncharacterized protein</fullName>
    </submittedName>
</protein>
<organism evidence="1 2">
    <name type="scientific">Citrus unshiu</name>
    <name type="common">Satsuma mandarin</name>
    <name type="synonym">Citrus nobilis var. unshiu</name>
    <dbReference type="NCBI Taxonomy" id="55188"/>
    <lineage>
        <taxon>Eukaryota</taxon>
        <taxon>Viridiplantae</taxon>
        <taxon>Streptophyta</taxon>
        <taxon>Embryophyta</taxon>
        <taxon>Tracheophyta</taxon>
        <taxon>Spermatophyta</taxon>
        <taxon>Magnoliopsida</taxon>
        <taxon>eudicotyledons</taxon>
        <taxon>Gunneridae</taxon>
        <taxon>Pentapetalae</taxon>
        <taxon>rosids</taxon>
        <taxon>malvids</taxon>
        <taxon>Sapindales</taxon>
        <taxon>Rutaceae</taxon>
        <taxon>Aurantioideae</taxon>
        <taxon>Citrus</taxon>
    </lineage>
</organism>
<name>A0A2H5QLM1_CITUN</name>
<keyword evidence="2" id="KW-1185">Reference proteome</keyword>
<dbReference type="EMBL" id="BDQV01000492">
    <property type="protein sequence ID" value="GAY65528.1"/>
    <property type="molecule type" value="Genomic_DNA"/>
</dbReference>
<evidence type="ECO:0000313" key="1">
    <source>
        <dbReference type="EMBL" id="GAY65528.1"/>
    </source>
</evidence>
<dbReference type="Proteomes" id="UP000236630">
    <property type="component" value="Unassembled WGS sequence"/>
</dbReference>
<sequence>MAVLNETERIAYTKFKECKLYVAVNFSFIIINKCITEFHKLSWWEVISINRVRLMAVLKSSEAVHEVKASDGMTCITEEVCKVAL</sequence>